<keyword evidence="2" id="KW-1185">Reference proteome</keyword>
<dbReference type="EMBL" id="JABEZX010168164">
    <property type="protein sequence ID" value="MBA0575374.1"/>
    <property type="molecule type" value="Genomic_DNA"/>
</dbReference>
<reference evidence="1 2" key="1">
    <citation type="journal article" date="2019" name="Genome Biol. Evol.">
        <title>Insights into the evolution of the New World diploid cottons (Gossypium, subgenus Houzingenia) based on genome sequencing.</title>
        <authorList>
            <person name="Grover C.E."/>
            <person name="Arick M.A. 2nd"/>
            <person name="Thrash A."/>
            <person name="Conover J.L."/>
            <person name="Sanders W.S."/>
            <person name="Peterson D.G."/>
            <person name="Frelichowski J.E."/>
            <person name="Scheffler J.A."/>
            <person name="Scheffler B.E."/>
            <person name="Wendel J.F."/>
        </authorList>
    </citation>
    <scope>NUCLEOTIDE SEQUENCE [LARGE SCALE GENOMIC DNA]</scope>
    <source>
        <strain evidence="1">157</strain>
        <tissue evidence="1">Leaf</tissue>
    </source>
</reference>
<sequence>MLRKQLKICLTNSTRGSHRSQLFWLKPSDI</sequence>
<evidence type="ECO:0000313" key="2">
    <source>
        <dbReference type="Proteomes" id="UP000593572"/>
    </source>
</evidence>
<accession>A0A7J8NET3</accession>
<organism evidence="1 2">
    <name type="scientific">Gossypium lobatum</name>
    <dbReference type="NCBI Taxonomy" id="34289"/>
    <lineage>
        <taxon>Eukaryota</taxon>
        <taxon>Viridiplantae</taxon>
        <taxon>Streptophyta</taxon>
        <taxon>Embryophyta</taxon>
        <taxon>Tracheophyta</taxon>
        <taxon>Spermatophyta</taxon>
        <taxon>Magnoliopsida</taxon>
        <taxon>eudicotyledons</taxon>
        <taxon>Gunneridae</taxon>
        <taxon>Pentapetalae</taxon>
        <taxon>rosids</taxon>
        <taxon>malvids</taxon>
        <taxon>Malvales</taxon>
        <taxon>Malvaceae</taxon>
        <taxon>Malvoideae</taxon>
        <taxon>Gossypium</taxon>
    </lineage>
</organism>
<evidence type="ECO:0000313" key="1">
    <source>
        <dbReference type="EMBL" id="MBA0575374.1"/>
    </source>
</evidence>
<dbReference type="Proteomes" id="UP000593572">
    <property type="component" value="Unassembled WGS sequence"/>
</dbReference>
<name>A0A7J8NET3_9ROSI</name>
<comment type="caution">
    <text evidence="1">The sequence shown here is derived from an EMBL/GenBank/DDBJ whole genome shotgun (WGS) entry which is preliminary data.</text>
</comment>
<proteinExistence type="predicted"/>
<dbReference type="AlphaFoldDB" id="A0A7J8NET3"/>
<protein>
    <submittedName>
        <fullName evidence="1">Uncharacterized protein</fullName>
    </submittedName>
</protein>
<gene>
    <name evidence="1" type="ORF">Golob_025294</name>
</gene>